<dbReference type="GO" id="GO:0004385">
    <property type="term" value="F:GMP kinase activity"/>
    <property type="evidence" value="ECO:0007669"/>
    <property type="project" value="UniProtKB-UniRule"/>
</dbReference>
<evidence type="ECO:0000256" key="9">
    <source>
        <dbReference type="ARBA" id="ARBA00030128"/>
    </source>
</evidence>
<dbReference type="CDD" id="cd00071">
    <property type="entry name" value="GMPK"/>
    <property type="match status" value="1"/>
</dbReference>
<feature type="binding site" evidence="11">
    <location>
        <begin position="15"/>
        <end position="22"/>
    </location>
    <ligand>
        <name>ATP</name>
        <dbReference type="ChEBI" id="CHEBI:30616"/>
    </ligand>
</feature>
<dbReference type="InterPro" id="IPR027417">
    <property type="entry name" value="P-loop_NTPase"/>
</dbReference>
<dbReference type="PROSITE" id="PS00856">
    <property type="entry name" value="GUANYLATE_KINASE_1"/>
    <property type="match status" value="1"/>
</dbReference>
<protein>
    <recommendedName>
        <fullName evidence="4 11">Guanylate kinase</fullName>
        <ecNumber evidence="3 11">2.7.4.8</ecNumber>
    </recommendedName>
    <alternativeName>
        <fullName evidence="9 11">GMP kinase</fullName>
    </alternativeName>
</protein>
<dbReference type="OrthoDB" id="9808150at2"/>
<evidence type="ECO:0000256" key="11">
    <source>
        <dbReference type="HAMAP-Rule" id="MF_00328"/>
    </source>
</evidence>
<comment type="catalytic activity">
    <reaction evidence="10 11">
        <text>GMP + ATP = GDP + ADP</text>
        <dbReference type="Rhea" id="RHEA:20780"/>
        <dbReference type="ChEBI" id="CHEBI:30616"/>
        <dbReference type="ChEBI" id="CHEBI:58115"/>
        <dbReference type="ChEBI" id="CHEBI:58189"/>
        <dbReference type="ChEBI" id="CHEBI:456216"/>
        <dbReference type="EC" id="2.7.4.8"/>
    </reaction>
</comment>
<dbReference type="SUPFAM" id="SSF52540">
    <property type="entry name" value="P-loop containing nucleoside triphosphate hydrolases"/>
    <property type="match status" value="1"/>
</dbReference>
<keyword evidence="5 11" id="KW-0808">Transferase</keyword>
<evidence type="ECO:0000313" key="14">
    <source>
        <dbReference type="Proteomes" id="UP000184512"/>
    </source>
</evidence>
<dbReference type="NCBIfam" id="TIGR03263">
    <property type="entry name" value="guanyl_kin"/>
    <property type="match status" value="1"/>
</dbReference>
<organism evidence="13 14">
    <name type="scientific">Tessaracoccus bendigoensis DSM 12906</name>
    <dbReference type="NCBI Taxonomy" id="1123357"/>
    <lineage>
        <taxon>Bacteria</taxon>
        <taxon>Bacillati</taxon>
        <taxon>Actinomycetota</taxon>
        <taxon>Actinomycetes</taxon>
        <taxon>Propionibacteriales</taxon>
        <taxon>Propionibacteriaceae</taxon>
        <taxon>Tessaracoccus</taxon>
    </lineage>
</organism>
<dbReference type="Gene3D" id="3.40.50.300">
    <property type="entry name" value="P-loop containing nucleotide triphosphate hydrolases"/>
    <property type="match status" value="1"/>
</dbReference>
<dbReference type="InterPro" id="IPR020590">
    <property type="entry name" value="Guanylate_kinase_CS"/>
</dbReference>
<evidence type="ECO:0000256" key="2">
    <source>
        <dbReference type="ARBA" id="ARBA00005790"/>
    </source>
</evidence>
<comment type="subcellular location">
    <subcellularLocation>
        <location evidence="11">Cytoplasm</location>
    </subcellularLocation>
</comment>
<dbReference type="EMBL" id="FQZG01000043">
    <property type="protein sequence ID" value="SHJ37437.1"/>
    <property type="molecule type" value="Genomic_DNA"/>
</dbReference>
<dbReference type="InterPro" id="IPR017665">
    <property type="entry name" value="Guanylate_kinase"/>
</dbReference>
<evidence type="ECO:0000313" key="13">
    <source>
        <dbReference type="EMBL" id="SHJ37437.1"/>
    </source>
</evidence>
<name>A0A1M6ISQ6_9ACTN</name>
<dbReference type="InterPro" id="IPR008144">
    <property type="entry name" value="Guanylate_kin-like_dom"/>
</dbReference>
<dbReference type="STRING" id="1123357.SAMN02745244_02369"/>
<dbReference type="HAMAP" id="MF_00328">
    <property type="entry name" value="Guanylate_kinase"/>
    <property type="match status" value="1"/>
</dbReference>
<keyword evidence="8 11" id="KW-0067">ATP-binding</keyword>
<keyword evidence="11" id="KW-0963">Cytoplasm</keyword>
<evidence type="ECO:0000256" key="7">
    <source>
        <dbReference type="ARBA" id="ARBA00022777"/>
    </source>
</evidence>
<dbReference type="FunFam" id="3.30.63.10:FF:000002">
    <property type="entry name" value="Guanylate kinase 1"/>
    <property type="match status" value="1"/>
</dbReference>
<comment type="function">
    <text evidence="1 11">Essential for recycling GMP and indirectly, cGMP.</text>
</comment>
<dbReference type="PROSITE" id="PS50052">
    <property type="entry name" value="GUANYLATE_KINASE_2"/>
    <property type="match status" value="1"/>
</dbReference>
<dbReference type="SMART" id="SM00072">
    <property type="entry name" value="GuKc"/>
    <property type="match status" value="1"/>
</dbReference>
<evidence type="ECO:0000256" key="3">
    <source>
        <dbReference type="ARBA" id="ARBA00012961"/>
    </source>
</evidence>
<dbReference type="RefSeq" id="WP_073188527.1">
    <property type="nucleotide sequence ID" value="NZ_FQZG01000043.1"/>
</dbReference>
<evidence type="ECO:0000259" key="12">
    <source>
        <dbReference type="PROSITE" id="PS50052"/>
    </source>
</evidence>
<dbReference type="AlphaFoldDB" id="A0A1M6ISQ6"/>
<evidence type="ECO:0000256" key="8">
    <source>
        <dbReference type="ARBA" id="ARBA00022840"/>
    </source>
</evidence>
<evidence type="ECO:0000256" key="5">
    <source>
        <dbReference type="ARBA" id="ARBA00022679"/>
    </source>
</evidence>
<comment type="similarity">
    <text evidence="2 11">Belongs to the guanylate kinase family.</text>
</comment>
<dbReference type="GO" id="GO:0005829">
    <property type="term" value="C:cytosol"/>
    <property type="evidence" value="ECO:0007669"/>
    <property type="project" value="TreeGrafter"/>
</dbReference>
<evidence type="ECO:0000256" key="6">
    <source>
        <dbReference type="ARBA" id="ARBA00022741"/>
    </source>
</evidence>
<keyword evidence="7 11" id="KW-0418">Kinase</keyword>
<keyword evidence="6 11" id="KW-0547">Nucleotide-binding</keyword>
<dbReference type="GO" id="GO:0005524">
    <property type="term" value="F:ATP binding"/>
    <property type="evidence" value="ECO:0007669"/>
    <property type="project" value="UniProtKB-UniRule"/>
</dbReference>
<accession>A0A1M6ISQ6</accession>
<sequence>MLSRVSKSGVWVISGPSGVGKGTVCQRLRAAHPEAFYSVSMTTRPPRPGEVDGLHYRFVSVEQFRDLIEKGELLEWAVVHGTNYYGTPRQAVLDAVDDGRQVVLEIDLQGARQVKQNLPEAKLVFLTPPSWDELVHRLEGRGTEDADTQQRRLATAKIELDAIAEADHVLENADLEDTVRSLVSLLGL</sequence>
<dbReference type="Gene3D" id="3.30.63.10">
    <property type="entry name" value="Guanylate Kinase phosphate binding domain"/>
    <property type="match status" value="1"/>
</dbReference>
<feature type="domain" description="Guanylate kinase-like" evidence="12">
    <location>
        <begin position="8"/>
        <end position="187"/>
    </location>
</feature>
<evidence type="ECO:0000256" key="1">
    <source>
        <dbReference type="ARBA" id="ARBA00003531"/>
    </source>
</evidence>
<keyword evidence="14" id="KW-1185">Reference proteome</keyword>
<dbReference type="EC" id="2.7.4.8" evidence="3 11"/>
<evidence type="ECO:0000256" key="4">
    <source>
        <dbReference type="ARBA" id="ARBA00016296"/>
    </source>
</evidence>
<gene>
    <name evidence="11" type="primary">gmk</name>
    <name evidence="13" type="ORF">SAMN02745244_02369</name>
</gene>
<dbReference type="Pfam" id="PF00625">
    <property type="entry name" value="Guanylate_kin"/>
    <property type="match status" value="1"/>
</dbReference>
<reference evidence="13 14" key="1">
    <citation type="submission" date="2016-11" db="EMBL/GenBank/DDBJ databases">
        <authorList>
            <person name="Jaros S."/>
            <person name="Januszkiewicz K."/>
            <person name="Wedrychowicz H."/>
        </authorList>
    </citation>
    <scope>NUCLEOTIDE SEQUENCE [LARGE SCALE GENOMIC DNA]</scope>
    <source>
        <strain evidence="13 14">DSM 12906</strain>
    </source>
</reference>
<dbReference type="PANTHER" id="PTHR23117:SF13">
    <property type="entry name" value="GUANYLATE KINASE"/>
    <property type="match status" value="1"/>
</dbReference>
<proteinExistence type="inferred from homology"/>
<evidence type="ECO:0000256" key="10">
    <source>
        <dbReference type="ARBA" id="ARBA00048594"/>
    </source>
</evidence>
<dbReference type="Proteomes" id="UP000184512">
    <property type="component" value="Unassembled WGS sequence"/>
</dbReference>
<dbReference type="PANTHER" id="PTHR23117">
    <property type="entry name" value="GUANYLATE KINASE-RELATED"/>
    <property type="match status" value="1"/>
</dbReference>
<dbReference type="InterPro" id="IPR008145">
    <property type="entry name" value="GK/Ca_channel_bsu"/>
</dbReference>